<dbReference type="AlphaFoldDB" id="A0AA86V8P3"/>
<keyword evidence="2" id="KW-1185">Reference proteome</keyword>
<dbReference type="EMBL" id="OY731398">
    <property type="protein sequence ID" value="CAJ1808906.1"/>
    <property type="molecule type" value="Genomic_DNA"/>
</dbReference>
<sequence>MQDTFTTLEAACSFLQSIASLFYTFPTARELLIGLSSPFIMHGPYIISNQIHP</sequence>
<organism evidence="1 2">
    <name type="scientific">Sphenostylis stenocarpa</name>
    <dbReference type="NCBI Taxonomy" id="92480"/>
    <lineage>
        <taxon>Eukaryota</taxon>
        <taxon>Viridiplantae</taxon>
        <taxon>Streptophyta</taxon>
        <taxon>Embryophyta</taxon>
        <taxon>Tracheophyta</taxon>
        <taxon>Spermatophyta</taxon>
        <taxon>Magnoliopsida</taxon>
        <taxon>eudicotyledons</taxon>
        <taxon>Gunneridae</taxon>
        <taxon>Pentapetalae</taxon>
        <taxon>rosids</taxon>
        <taxon>fabids</taxon>
        <taxon>Fabales</taxon>
        <taxon>Fabaceae</taxon>
        <taxon>Papilionoideae</taxon>
        <taxon>50 kb inversion clade</taxon>
        <taxon>NPAAA clade</taxon>
        <taxon>indigoferoid/millettioid clade</taxon>
        <taxon>Phaseoleae</taxon>
        <taxon>Sphenostylis</taxon>
    </lineage>
</organism>
<name>A0AA86V8P3_9FABA</name>
<reference evidence="1" key="1">
    <citation type="submission" date="2023-10" db="EMBL/GenBank/DDBJ databases">
        <authorList>
            <person name="Domelevo Entfellner J.-B."/>
        </authorList>
    </citation>
    <scope>NUCLEOTIDE SEQUENCE</scope>
</reference>
<evidence type="ECO:0000313" key="1">
    <source>
        <dbReference type="EMBL" id="CAJ1808906.1"/>
    </source>
</evidence>
<gene>
    <name evidence="1" type="ORF">AYBTSS11_LOCUS840</name>
</gene>
<dbReference type="Proteomes" id="UP001189624">
    <property type="component" value="Chromosome 1"/>
</dbReference>
<dbReference type="Gramene" id="rna-AYBTSS11_LOCUS840">
    <property type="protein sequence ID" value="CAJ1808906.1"/>
    <property type="gene ID" value="gene-AYBTSS11_LOCUS840"/>
</dbReference>
<protein>
    <submittedName>
        <fullName evidence="1">Uncharacterized protein</fullName>
    </submittedName>
</protein>
<evidence type="ECO:0000313" key="2">
    <source>
        <dbReference type="Proteomes" id="UP001189624"/>
    </source>
</evidence>
<accession>A0AA86V8P3</accession>
<proteinExistence type="predicted"/>